<dbReference type="CDD" id="cd17489">
    <property type="entry name" value="MFS_YfcJ_like"/>
    <property type="match status" value="1"/>
</dbReference>
<proteinExistence type="predicted"/>
<name>A0A2N3PNZ8_9PROT</name>
<evidence type="ECO:0000313" key="6">
    <source>
        <dbReference type="EMBL" id="PKU22143.1"/>
    </source>
</evidence>
<comment type="caution">
    <text evidence="6">The sequence shown here is derived from an EMBL/GenBank/DDBJ whole genome shotgun (WGS) entry which is preliminary data.</text>
</comment>
<evidence type="ECO:0000256" key="2">
    <source>
        <dbReference type="ARBA" id="ARBA00022989"/>
    </source>
</evidence>
<dbReference type="SUPFAM" id="SSF103473">
    <property type="entry name" value="MFS general substrate transporter"/>
    <property type="match status" value="1"/>
</dbReference>
<keyword evidence="3 4" id="KW-0472">Membrane</keyword>
<dbReference type="InterPro" id="IPR052714">
    <property type="entry name" value="MFS_Exporter"/>
</dbReference>
<evidence type="ECO:0000259" key="5">
    <source>
        <dbReference type="PROSITE" id="PS50850"/>
    </source>
</evidence>
<dbReference type="AlphaFoldDB" id="A0A2N3PNZ8"/>
<dbReference type="OrthoDB" id="9812574at2"/>
<feature type="transmembrane region" description="Helical" evidence="4">
    <location>
        <begin position="369"/>
        <end position="388"/>
    </location>
</feature>
<feature type="transmembrane region" description="Helical" evidence="4">
    <location>
        <begin position="220"/>
        <end position="243"/>
    </location>
</feature>
<keyword evidence="2 4" id="KW-1133">Transmembrane helix</keyword>
<dbReference type="PROSITE" id="PS50850">
    <property type="entry name" value="MFS"/>
    <property type="match status" value="1"/>
</dbReference>
<evidence type="ECO:0000256" key="4">
    <source>
        <dbReference type="SAM" id="Phobius"/>
    </source>
</evidence>
<dbReference type="Pfam" id="PF07690">
    <property type="entry name" value="MFS_1"/>
    <property type="match status" value="1"/>
</dbReference>
<protein>
    <submittedName>
        <fullName evidence="6">MFS transporter</fullName>
    </submittedName>
</protein>
<evidence type="ECO:0000256" key="3">
    <source>
        <dbReference type="ARBA" id="ARBA00023136"/>
    </source>
</evidence>
<keyword evidence="1 4" id="KW-0812">Transmembrane</keyword>
<feature type="transmembrane region" description="Helical" evidence="4">
    <location>
        <begin position="344"/>
        <end position="363"/>
    </location>
</feature>
<accession>A0A2N3PNZ8</accession>
<keyword evidence="7" id="KW-1185">Reference proteome</keyword>
<feature type="transmembrane region" description="Helical" evidence="4">
    <location>
        <begin position="280"/>
        <end position="299"/>
    </location>
</feature>
<dbReference type="EMBL" id="PIUM01000037">
    <property type="protein sequence ID" value="PKU22143.1"/>
    <property type="molecule type" value="Genomic_DNA"/>
</dbReference>
<feature type="transmembrane region" description="Helical" evidence="4">
    <location>
        <begin position="78"/>
        <end position="96"/>
    </location>
</feature>
<dbReference type="InterPro" id="IPR011701">
    <property type="entry name" value="MFS"/>
</dbReference>
<dbReference type="InterPro" id="IPR020846">
    <property type="entry name" value="MFS_dom"/>
</dbReference>
<dbReference type="InterPro" id="IPR036259">
    <property type="entry name" value="MFS_trans_sf"/>
</dbReference>
<feature type="transmembrane region" description="Helical" evidence="4">
    <location>
        <begin position="305"/>
        <end position="324"/>
    </location>
</feature>
<feature type="transmembrane region" description="Helical" evidence="4">
    <location>
        <begin position="12"/>
        <end position="34"/>
    </location>
</feature>
<dbReference type="PANTHER" id="PTHR23531:SF1">
    <property type="entry name" value="QUINOLENE RESISTANCE PROTEIN NORA"/>
    <property type="match status" value="1"/>
</dbReference>
<feature type="transmembrane region" description="Helical" evidence="4">
    <location>
        <begin position="136"/>
        <end position="158"/>
    </location>
</feature>
<gene>
    <name evidence="6" type="ORF">CWS72_23195</name>
</gene>
<feature type="domain" description="Major facilitator superfamily (MFS) profile" evidence="5">
    <location>
        <begin position="1"/>
        <end position="394"/>
    </location>
</feature>
<organism evidence="6 7">
    <name type="scientific">Telmatospirillum siberiense</name>
    <dbReference type="NCBI Taxonomy" id="382514"/>
    <lineage>
        <taxon>Bacteria</taxon>
        <taxon>Pseudomonadati</taxon>
        <taxon>Pseudomonadota</taxon>
        <taxon>Alphaproteobacteria</taxon>
        <taxon>Rhodospirillales</taxon>
        <taxon>Rhodospirillaceae</taxon>
        <taxon>Telmatospirillum</taxon>
    </lineage>
</organism>
<reference evidence="7" key="1">
    <citation type="submission" date="2017-12" db="EMBL/GenBank/DDBJ databases">
        <title>Draft genome sequence of Telmatospirillum siberiense 26-4b1T, an acidotolerant peatland alphaproteobacterium potentially involved in sulfur cycling.</title>
        <authorList>
            <person name="Hausmann B."/>
            <person name="Pjevac P."/>
            <person name="Schreck K."/>
            <person name="Herbold C.W."/>
            <person name="Daims H."/>
            <person name="Wagner M."/>
            <person name="Pester M."/>
            <person name="Loy A."/>
        </authorList>
    </citation>
    <scope>NUCLEOTIDE SEQUENCE [LARGE SCALE GENOMIC DNA]</scope>
    <source>
        <strain evidence="7">26-4b1</strain>
    </source>
</reference>
<feature type="transmembrane region" description="Helical" evidence="4">
    <location>
        <begin position="46"/>
        <end position="66"/>
    </location>
</feature>
<dbReference type="GO" id="GO:0022857">
    <property type="term" value="F:transmembrane transporter activity"/>
    <property type="evidence" value="ECO:0007669"/>
    <property type="project" value="InterPro"/>
</dbReference>
<dbReference type="Proteomes" id="UP000233293">
    <property type="component" value="Unassembled WGS sequence"/>
</dbReference>
<evidence type="ECO:0000313" key="7">
    <source>
        <dbReference type="Proteomes" id="UP000233293"/>
    </source>
</evidence>
<dbReference type="PANTHER" id="PTHR23531">
    <property type="entry name" value="QUINOLENE RESISTANCE PROTEIN NORA"/>
    <property type="match status" value="1"/>
</dbReference>
<dbReference type="RefSeq" id="WP_101253028.1">
    <property type="nucleotide sequence ID" value="NZ_PIUM01000037.1"/>
</dbReference>
<dbReference type="Gene3D" id="1.20.1250.20">
    <property type="entry name" value="MFS general substrate transporter like domains"/>
    <property type="match status" value="1"/>
</dbReference>
<evidence type="ECO:0000256" key="1">
    <source>
        <dbReference type="ARBA" id="ARBA00022692"/>
    </source>
</evidence>
<feature type="transmembrane region" description="Helical" evidence="4">
    <location>
        <begin position="102"/>
        <end position="124"/>
    </location>
</feature>
<feature type="transmembrane region" description="Helical" evidence="4">
    <location>
        <begin position="249"/>
        <end position="268"/>
    </location>
</feature>
<sequence length="406" mass="42822">MEQNGSTIWSKNFTGLVLSNGFFFGGFHMLLPTVPLLASDMGGSKTQVGLIAGIFVLSSVITRLFTDLGVRKLGKRNCLLLGIVISLFSAALYPFAPTVETMLWVRVLHGVGFGIGTTFYVAIVSDVIPATRRGEGLGYFGLATTIAMAVAPATGLWIAKEYGFTAMFAMAGSWELIAGLLLSTCGFSSAPTSAPHPERHEAPAIGRRSVLDIFVEPGTLFPAFLVIMMGIAHGSVINFIAVYANELHLANPGYFFILGTGCIFLSRLAMGKVYDRKGPAWVVLPGVILLLTGLVTVAEASTMEVYLAAAVLHGFGIGMLFPALQTATISDVAPQRRSAASATFSNALDIGLGGGSVLLGMFAQKAGLPSAYLCAAAVMGVFLVIYTIHLMNQKGLLGTEPLPEEE</sequence>